<name>A0A1B6QMZ5_SORBI</name>
<dbReference type="Gene3D" id="3.40.50.720">
    <property type="entry name" value="NAD(P)-binding Rossmann-like Domain"/>
    <property type="match status" value="1"/>
</dbReference>
<keyword evidence="3" id="KW-1185">Reference proteome</keyword>
<reference evidence="2 3" key="1">
    <citation type="journal article" date="2009" name="Nature">
        <title>The Sorghum bicolor genome and the diversification of grasses.</title>
        <authorList>
            <person name="Paterson A.H."/>
            <person name="Bowers J.E."/>
            <person name="Bruggmann R."/>
            <person name="Dubchak I."/>
            <person name="Grimwood J."/>
            <person name="Gundlach H."/>
            <person name="Haberer G."/>
            <person name="Hellsten U."/>
            <person name="Mitros T."/>
            <person name="Poliakov A."/>
            <person name="Schmutz J."/>
            <person name="Spannagl M."/>
            <person name="Tang H."/>
            <person name="Wang X."/>
            <person name="Wicker T."/>
            <person name="Bharti A.K."/>
            <person name="Chapman J."/>
            <person name="Feltus F.A."/>
            <person name="Gowik U."/>
            <person name="Grigoriev I.V."/>
            <person name="Lyons E."/>
            <person name="Maher C.A."/>
            <person name="Martis M."/>
            <person name="Narechania A."/>
            <person name="Otillar R.P."/>
            <person name="Penning B.W."/>
            <person name="Salamov A.A."/>
            <person name="Wang Y."/>
            <person name="Zhang L."/>
            <person name="Carpita N.C."/>
            <person name="Freeling M."/>
            <person name="Gingle A.R."/>
            <person name="Hash C.T."/>
            <person name="Keller B."/>
            <person name="Klein P."/>
            <person name="Kresovich S."/>
            <person name="McCann M.C."/>
            <person name="Ming R."/>
            <person name="Peterson D.G."/>
            <person name="Mehboob-ur-Rahman"/>
            <person name="Ware D."/>
            <person name="Westhoff P."/>
            <person name="Mayer K.F."/>
            <person name="Messing J."/>
            <person name="Rokhsar D.S."/>
        </authorList>
    </citation>
    <scope>NUCLEOTIDE SEQUENCE [LARGE SCALE GENOMIC DNA]</scope>
    <source>
        <strain evidence="3">cv. BTx623</strain>
    </source>
</reference>
<evidence type="ECO:0000313" key="2">
    <source>
        <dbReference type="EMBL" id="KXG39302.1"/>
    </source>
</evidence>
<sequence length="124" mass="12798">MDAAGPLGHALVDRLLQRGYTVHAATYAACSDGDEEEEEEATTAALLRHLSSCGVAYSSVHLAAPPSSPCSGHQSPTGHGARSVLTAAGSPNRTRLRAGEALAGLARPQRPQLPATAVMDAKMR</sequence>
<evidence type="ECO:0008006" key="4">
    <source>
        <dbReference type="Google" id="ProtNLM"/>
    </source>
</evidence>
<feature type="region of interest" description="Disordered" evidence="1">
    <location>
        <begin position="64"/>
        <end position="124"/>
    </location>
</feature>
<dbReference type="Gramene" id="KXG39302">
    <property type="protein sequence ID" value="KXG39302"/>
    <property type="gene ID" value="SORBI_3001G361400"/>
</dbReference>
<evidence type="ECO:0000256" key="1">
    <source>
        <dbReference type="SAM" id="MobiDB-lite"/>
    </source>
</evidence>
<dbReference type="InParanoid" id="A0A1B6QMZ5"/>
<proteinExistence type="predicted"/>
<dbReference type="STRING" id="4558.A0A1B6QMZ5"/>
<gene>
    <name evidence="2" type="ORF">SORBI_3001G361400</name>
</gene>
<protein>
    <recommendedName>
        <fullName evidence="4">NAD(P)-binding domain-containing protein</fullName>
    </recommendedName>
</protein>
<evidence type="ECO:0000313" key="3">
    <source>
        <dbReference type="Proteomes" id="UP000000768"/>
    </source>
</evidence>
<reference evidence="3" key="2">
    <citation type="journal article" date="2018" name="Plant J.">
        <title>The Sorghum bicolor reference genome: improved assembly, gene annotations, a transcriptome atlas, and signatures of genome organization.</title>
        <authorList>
            <person name="McCormick R.F."/>
            <person name="Truong S.K."/>
            <person name="Sreedasyam A."/>
            <person name="Jenkins J."/>
            <person name="Shu S."/>
            <person name="Sims D."/>
            <person name="Kennedy M."/>
            <person name="Amirebrahimi M."/>
            <person name="Weers B.D."/>
            <person name="McKinley B."/>
            <person name="Mattison A."/>
            <person name="Morishige D.T."/>
            <person name="Grimwood J."/>
            <person name="Schmutz J."/>
            <person name="Mullet J.E."/>
        </authorList>
    </citation>
    <scope>NUCLEOTIDE SEQUENCE [LARGE SCALE GENOMIC DNA]</scope>
    <source>
        <strain evidence="3">cv. BTx623</strain>
    </source>
</reference>
<dbReference type="Proteomes" id="UP000000768">
    <property type="component" value="Chromosome 1"/>
</dbReference>
<organism evidence="2 3">
    <name type="scientific">Sorghum bicolor</name>
    <name type="common">Sorghum</name>
    <name type="synonym">Sorghum vulgare</name>
    <dbReference type="NCBI Taxonomy" id="4558"/>
    <lineage>
        <taxon>Eukaryota</taxon>
        <taxon>Viridiplantae</taxon>
        <taxon>Streptophyta</taxon>
        <taxon>Embryophyta</taxon>
        <taxon>Tracheophyta</taxon>
        <taxon>Spermatophyta</taxon>
        <taxon>Magnoliopsida</taxon>
        <taxon>Liliopsida</taxon>
        <taxon>Poales</taxon>
        <taxon>Poaceae</taxon>
        <taxon>PACMAD clade</taxon>
        <taxon>Panicoideae</taxon>
        <taxon>Andropogonodae</taxon>
        <taxon>Andropogoneae</taxon>
        <taxon>Sorghinae</taxon>
        <taxon>Sorghum</taxon>
    </lineage>
</organism>
<dbReference type="EMBL" id="CM000760">
    <property type="protein sequence ID" value="KXG39302.1"/>
    <property type="molecule type" value="Genomic_DNA"/>
</dbReference>
<accession>A0A1B6QMZ5</accession>
<dbReference type="AlphaFoldDB" id="A0A1B6QMZ5"/>